<organism evidence="1 2">
    <name type="scientific">Xylaria curta</name>
    <dbReference type="NCBI Taxonomy" id="42375"/>
    <lineage>
        <taxon>Eukaryota</taxon>
        <taxon>Fungi</taxon>
        <taxon>Dikarya</taxon>
        <taxon>Ascomycota</taxon>
        <taxon>Pezizomycotina</taxon>
        <taxon>Sordariomycetes</taxon>
        <taxon>Xylariomycetidae</taxon>
        <taxon>Xylariales</taxon>
        <taxon>Xylariaceae</taxon>
        <taxon>Xylaria</taxon>
    </lineage>
</organism>
<protein>
    <submittedName>
        <fullName evidence="1">Uncharacterized protein</fullName>
    </submittedName>
</protein>
<dbReference type="Proteomes" id="UP001143856">
    <property type="component" value="Unassembled WGS sequence"/>
</dbReference>
<sequence>MTRADEDPTALSKIHAAESNHGKHWYTSTGQHVDNKGGKGTFSLFGAYVQRSADFSLLQTAVIRSKAAHAKKGTTSQTVEAGWINYPDHGKEPHLFSYFTTNGYSGDGDNIGGWNRDRKGWVQVDKDLYPGIPFKPLSTRGGNQHELEIGYHLADGNWWLWCLDRYIGYYPGSLFSQGVNAADTLADHSDIIDFYGEIFNSEEEVTTTDMGSGEWPDAGYGKAAYIHNIVYTDTKGNFQNYNGQSQLIISDAKRYNIKPSWNSASSWGSYFYLGGPGAGGKIGA</sequence>
<name>A0ACC1N2I8_9PEZI</name>
<reference evidence="1" key="1">
    <citation type="submission" date="2022-10" db="EMBL/GenBank/DDBJ databases">
        <title>Genome Sequence of Xylaria curta.</title>
        <authorList>
            <person name="Buettner E."/>
        </authorList>
    </citation>
    <scope>NUCLEOTIDE SEQUENCE</scope>
    <source>
        <strain evidence="1">Babe10</strain>
    </source>
</reference>
<dbReference type="EMBL" id="JAPDGR010003016">
    <property type="protein sequence ID" value="KAJ2973127.1"/>
    <property type="molecule type" value="Genomic_DNA"/>
</dbReference>
<evidence type="ECO:0000313" key="1">
    <source>
        <dbReference type="EMBL" id="KAJ2973127.1"/>
    </source>
</evidence>
<accession>A0ACC1N2I8</accession>
<keyword evidence="2" id="KW-1185">Reference proteome</keyword>
<gene>
    <name evidence="1" type="ORF">NUW58_g9020</name>
</gene>
<comment type="caution">
    <text evidence="1">The sequence shown here is derived from an EMBL/GenBank/DDBJ whole genome shotgun (WGS) entry which is preliminary data.</text>
</comment>
<proteinExistence type="predicted"/>
<evidence type="ECO:0000313" key="2">
    <source>
        <dbReference type="Proteomes" id="UP001143856"/>
    </source>
</evidence>